<sequence>MFYLESYLLIIRSFKILLRSSSHSETFQNRFGKRNRKKEFIRDLQRFNNRLAGLFLLISV</sequence>
<comment type="caution">
    <text evidence="1">The sequence shown here is derived from an EMBL/GenBank/DDBJ whole genome shotgun (WGS) entry which is preliminary data.</text>
</comment>
<dbReference type="AlphaFoldDB" id="A0A0E2BCF3"/>
<proteinExistence type="predicted"/>
<organism evidence="1 2">
    <name type="scientific">Leptospira santarosai str. MOR084</name>
    <dbReference type="NCBI Taxonomy" id="1049984"/>
    <lineage>
        <taxon>Bacteria</taxon>
        <taxon>Pseudomonadati</taxon>
        <taxon>Spirochaetota</taxon>
        <taxon>Spirochaetia</taxon>
        <taxon>Leptospirales</taxon>
        <taxon>Leptospiraceae</taxon>
        <taxon>Leptospira</taxon>
    </lineage>
</organism>
<dbReference type="EMBL" id="AHON02000059">
    <property type="protein sequence ID" value="EKO33042.1"/>
    <property type="molecule type" value="Genomic_DNA"/>
</dbReference>
<dbReference type="Proteomes" id="UP000006329">
    <property type="component" value="Unassembled WGS sequence"/>
</dbReference>
<evidence type="ECO:0000313" key="2">
    <source>
        <dbReference type="Proteomes" id="UP000006329"/>
    </source>
</evidence>
<keyword evidence="2" id="KW-1185">Reference proteome</keyword>
<accession>A0A0E2BCF3</accession>
<reference evidence="1" key="1">
    <citation type="submission" date="2012-10" db="EMBL/GenBank/DDBJ databases">
        <authorList>
            <person name="Harkins D.M."/>
            <person name="Durkin A.S."/>
            <person name="Brinkac L.M."/>
            <person name="Haft D.H."/>
            <person name="Selengut J.D."/>
            <person name="Sanka R."/>
            <person name="DePew J."/>
            <person name="Purushe J."/>
            <person name="Matthias M.A."/>
            <person name="Vinetz J.M."/>
            <person name="Sutton G.G."/>
            <person name="Nierman W.C."/>
            <person name="Fouts D.E."/>
        </authorList>
    </citation>
    <scope>NUCLEOTIDE SEQUENCE [LARGE SCALE GENOMIC DNA]</scope>
    <source>
        <strain evidence="1">MOR084</strain>
    </source>
</reference>
<name>A0A0E2BCF3_9LEPT</name>
<protein>
    <submittedName>
        <fullName evidence="1">Uncharacterized protein</fullName>
    </submittedName>
</protein>
<evidence type="ECO:0000313" key="1">
    <source>
        <dbReference type="EMBL" id="EKO33042.1"/>
    </source>
</evidence>
<dbReference type="RefSeq" id="WP_004465443.1">
    <property type="nucleotide sequence ID" value="NZ_AHON02000059.1"/>
</dbReference>
<gene>
    <name evidence="1" type="ORF">LEP1GSC179_3752</name>
</gene>